<evidence type="ECO:0000256" key="4">
    <source>
        <dbReference type="PROSITE-ProRule" id="PRU01363"/>
    </source>
</evidence>
<keyword evidence="2" id="KW-0597">Phosphoprotein</keyword>
<dbReference type="GO" id="GO:0071770">
    <property type="term" value="P:DIM/DIP cell wall layer assembly"/>
    <property type="evidence" value="ECO:0007669"/>
    <property type="project" value="TreeGrafter"/>
</dbReference>
<evidence type="ECO:0000259" key="6">
    <source>
        <dbReference type="PROSITE" id="PS52004"/>
    </source>
</evidence>
<dbReference type="SMART" id="SM00823">
    <property type="entry name" value="PKS_PP"/>
    <property type="match status" value="1"/>
</dbReference>
<dbReference type="SUPFAM" id="SSF47336">
    <property type="entry name" value="ACP-like"/>
    <property type="match status" value="1"/>
</dbReference>
<dbReference type="Gene3D" id="3.40.47.10">
    <property type="match status" value="1"/>
</dbReference>
<dbReference type="SUPFAM" id="SSF55048">
    <property type="entry name" value="Probable ACP-binding domain of malonyl-CoA ACP transacylase"/>
    <property type="match status" value="1"/>
</dbReference>
<dbReference type="InterPro" id="IPR057326">
    <property type="entry name" value="KR_dom"/>
</dbReference>
<dbReference type="CDD" id="cd05274">
    <property type="entry name" value="KR_FAS_SDR_x"/>
    <property type="match status" value="1"/>
</dbReference>
<dbReference type="GO" id="GO:0004314">
    <property type="term" value="F:[acyl-carrier-protein] S-malonyltransferase activity"/>
    <property type="evidence" value="ECO:0007669"/>
    <property type="project" value="UniProtKB-EC"/>
</dbReference>
<feature type="region of interest" description="N-terminal hotdog fold" evidence="4">
    <location>
        <begin position="874"/>
        <end position="985"/>
    </location>
</feature>
<dbReference type="InterPro" id="IPR014030">
    <property type="entry name" value="Ketoacyl_synth_N"/>
</dbReference>
<gene>
    <name evidence="8" type="ORF">UO65_3635</name>
</gene>
<dbReference type="InterPro" id="IPR016035">
    <property type="entry name" value="Acyl_Trfase/lysoPLipase"/>
</dbReference>
<dbReference type="InterPro" id="IPR042104">
    <property type="entry name" value="PKS_dehydratase_sf"/>
</dbReference>
<feature type="domain" description="Carrier" evidence="5">
    <location>
        <begin position="1562"/>
        <end position="1639"/>
    </location>
</feature>
<dbReference type="InterPro" id="IPR014043">
    <property type="entry name" value="Acyl_transferase_dom"/>
</dbReference>
<feature type="active site" description="Proton acceptor; for dehydratase activity" evidence="4">
    <location>
        <position position="908"/>
    </location>
</feature>
<reference evidence="8 9" key="1">
    <citation type="journal article" date="2014" name="Genome Announc.">
        <title>Draft Genome Sequence of the Antitrypanosomally Active Sponge-Associated Bacterium Actinokineospora sp. Strain EG49.</title>
        <authorList>
            <person name="Harjes J."/>
            <person name="Ryu T."/>
            <person name="Abdelmohsen U.R."/>
            <person name="Moitinho-Silva L."/>
            <person name="Horn H."/>
            <person name="Ravasi T."/>
            <person name="Hentschel U."/>
        </authorList>
    </citation>
    <scope>NUCLEOTIDE SEQUENCE [LARGE SCALE GENOMIC DNA]</scope>
    <source>
        <strain evidence="8 9">EG49</strain>
    </source>
</reference>
<dbReference type="SUPFAM" id="SSF51735">
    <property type="entry name" value="NAD(P)-binding Rossmann-fold domains"/>
    <property type="match status" value="2"/>
</dbReference>
<dbReference type="Pfam" id="PF00109">
    <property type="entry name" value="ketoacyl-synt"/>
    <property type="match status" value="1"/>
</dbReference>
<feature type="domain" description="Ketosynthase family 3 (KS3)" evidence="6">
    <location>
        <begin position="4"/>
        <end position="427"/>
    </location>
</feature>
<dbReference type="InterPro" id="IPR036736">
    <property type="entry name" value="ACP-like_sf"/>
</dbReference>
<dbReference type="PANTHER" id="PTHR43775:SF37">
    <property type="entry name" value="SI:DKEY-61P9.11"/>
    <property type="match status" value="1"/>
</dbReference>
<dbReference type="SUPFAM" id="SSF53901">
    <property type="entry name" value="Thiolase-like"/>
    <property type="match status" value="1"/>
</dbReference>
<dbReference type="CDD" id="cd00833">
    <property type="entry name" value="PKS"/>
    <property type="match status" value="1"/>
</dbReference>
<dbReference type="Pfam" id="PF16197">
    <property type="entry name" value="KAsynt_C_assoc"/>
    <property type="match status" value="1"/>
</dbReference>
<dbReference type="PROSITE" id="PS00012">
    <property type="entry name" value="PHOSPHOPANTETHEINE"/>
    <property type="match status" value="1"/>
</dbReference>
<name>W7J4S2_9PSEU</name>
<evidence type="ECO:0000256" key="3">
    <source>
        <dbReference type="ARBA" id="ARBA00022679"/>
    </source>
</evidence>
<sequence length="1651" mass="171101">MGLDEPVAVIGMSCRCAGGIDSPAALWDFLMTGSNAVGSIPDNRWKSYAERGWEFARAIRGRVSQGSFLADVSGFDAEFFGMTAREARLVDPQHRLAMELAWEALEHAGVPARSLAGTDTGVWVGIGSEDYGRRLLEDLPTVEPWTGIGSSQCGAPNRVSYALDLRGPSVAVDTACSSSLVAVHQAVQALRLGEVPLALAGGVMVMSAPGLSVVLDRAGATAPDGRSKPFDAAADGYGRGEGGALLVLKRLSDARRDGDRVLAVLRGGAVRQDGRTDGIMAPSGPAQEHLLRAAYAASGVDPASVGYVEAHGTGTRAGDPVEAGALAAVLGAGRQAEQPCLIGSVKGNVGHLEAGAGAVGLVKAVLAVASGTIPPTASTAGPHPGIPWERNGLRLVTEPTPFPGEVRRAGVAGYGYGGTIAHLVVEQAPPTAPVPRPHSRPVLFPVSGDSPEALRDNGSRLADWLRSHPEADLAAVSDTLATRRSHLACRAVVVAEDRDDLVAGLGDLRGSTVTRTEVDPVFVFSGHGAQWAGMGRELLAEEPVFARAIDELDPVYAAELGLSARDIITGAHPLGTDLVQAAIVAIQLALTDVWRDRGVRPAAVVGHSVGEIAAAAAAGVLSRADAARLACRRAVLLRQVAGRGAMVMVALPFAEVAARLDGDPHVTAAIESSPGTTVVSGSPGAVERVSARFAALGAPVRRVDSDVAFHGPQMRPLCAGLAEAAASLAAAQPAVPLYSTALPDPRDPADRDAGYWVANLRNPVRFAGAVTAAVADGHRVFLEVSTHPVVAHSIGETAPEVAVAHTLRRHRPERRTLLENAAALHAAGGRVDWTALVPRAGLADLPTTAWQRREHWAGERPRPAGGRGHDPAEQSLLGADAITVRGPVPVTVWHTRLDHDSRPYPGDHPVAGSEIVPAAVLLNTFLRAAGTTALRDVRLRVPVATSPAREVQVSAQDGALRLSSRVDGDWLTHTTATAGTAGPPARAAARLVGTRIPSTSVVTRLARLGVLSMGLEWTVTELRRGHRLLSARVEVPGTWAELLDAVLSTASVAFPGPARLRMPAAVDRLSLAQEAPTDAVFSVRVRTGDTVDVDIASASGVPAGMLRGLRFGTPDADGASAAGLLHELTWQPVTAPEHEPGATAAVLGDAPDLVAALGSRLVPADRAEVLVFAPEQTGDDTAAAVSDLVWRLREVVLAHPGRRVVCVTRGVRTARAREGLAQTALWGMARGLAAEYPEQWGGVLDLVADPTAEDLAAVARLVGSGVDEDVVAVAGGRATAARLRAAVPGRLDGGPRCRPDGTYLVTGGSGALGGRVARWLVERGARRLLLLSRSGRVGRGLRADLEAAGATVRGLAADVADETATRAALAEVGFPPVRGVVHAAGAVLSGAAADLTRAELDAVLAPKVAGSLVLHRVFPPGTLDFLVLFSSAGQLLRLPGQAAYSAANAFLDGLARHRRSLGDRDAVALAWTSWRGLGMAASAAAVDAELAARGTDAVSAEEALRAWSRVDSGMAGNLAVLRVLPEDPGGPDPLDVPLLRGLVERGPARRAPVPWVSLTGQARVDFLVAEVRAAAAEVLGAAPDRVDPRRPLPELGLDSLLAVALRRELGARLGVTVAATLLWHHPTVTAIAHHLARDASAPRPEPERKTA</sequence>
<dbReference type="STRING" id="909613.UO65_3635"/>
<dbReference type="InterPro" id="IPR020841">
    <property type="entry name" value="PKS_Beta-ketoAc_synthase_dom"/>
</dbReference>
<evidence type="ECO:0000256" key="1">
    <source>
        <dbReference type="ARBA" id="ARBA00022450"/>
    </source>
</evidence>
<evidence type="ECO:0000259" key="5">
    <source>
        <dbReference type="PROSITE" id="PS50075"/>
    </source>
</evidence>
<dbReference type="PROSITE" id="PS52019">
    <property type="entry name" value="PKS_MFAS_DH"/>
    <property type="match status" value="1"/>
</dbReference>
<dbReference type="InterPro" id="IPR020807">
    <property type="entry name" value="PKS_DH"/>
</dbReference>
<dbReference type="SMART" id="SM00826">
    <property type="entry name" value="PKS_DH"/>
    <property type="match status" value="1"/>
</dbReference>
<dbReference type="Pfam" id="PF08659">
    <property type="entry name" value="KR"/>
    <property type="match status" value="1"/>
</dbReference>
<dbReference type="Pfam" id="PF00698">
    <property type="entry name" value="Acyl_transf_1"/>
    <property type="match status" value="1"/>
</dbReference>
<dbReference type="InterPro" id="IPR049552">
    <property type="entry name" value="PKS_DH_N"/>
</dbReference>
<dbReference type="EMBL" id="AYXG01000131">
    <property type="protein sequence ID" value="EWC61064.1"/>
    <property type="molecule type" value="Genomic_DNA"/>
</dbReference>
<dbReference type="SMART" id="SM00825">
    <property type="entry name" value="PKS_KS"/>
    <property type="match status" value="1"/>
</dbReference>
<dbReference type="PROSITE" id="PS52004">
    <property type="entry name" value="KS3_2"/>
    <property type="match status" value="1"/>
</dbReference>
<dbReference type="Gene3D" id="1.10.1200.10">
    <property type="entry name" value="ACP-like"/>
    <property type="match status" value="1"/>
</dbReference>
<dbReference type="InterPro" id="IPR016036">
    <property type="entry name" value="Malonyl_transacylase_ACP-bd"/>
</dbReference>
<dbReference type="EC" id="2.3.1.39" evidence="8"/>
<dbReference type="SMART" id="SM00827">
    <property type="entry name" value="PKS_AT"/>
    <property type="match status" value="1"/>
</dbReference>
<proteinExistence type="predicted"/>
<dbReference type="Pfam" id="PF00550">
    <property type="entry name" value="PP-binding"/>
    <property type="match status" value="1"/>
</dbReference>
<dbReference type="InterPro" id="IPR013968">
    <property type="entry name" value="PKS_KR"/>
</dbReference>
<dbReference type="GO" id="GO:0004315">
    <property type="term" value="F:3-oxoacyl-[acyl-carrier-protein] synthase activity"/>
    <property type="evidence" value="ECO:0007669"/>
    <property type="project" value="InterPro"/>
</dbReference>
<evidence type="ECO:0000313" key="9">
    <source>
        <dbReference type="Proteomes" id="UP000019277"/>
    </source>
</evidence>
<organism evidence="8 9">
    <name type="scientific">Actinokineospora spheciospongiae</name>
    <dbReference type="NCBI Taxonomy" id="909613"/>
    <lineage>
        <taxon>Bacteria</taxon>
        <taxon>Bacillati</taxon>
        <taxon>Actinomycetota</taxon>
        <taxon>Actinomycetes</taxon>
        <taxon>Pseudonocardiales</taxon>
        <taxon>Pseudonocardiaceae</taxon>
        <taxon>Actinokineospora</taxon>
    </lineage>
</organism>
<dbReference type="GO" id="GO:0004312">
    <property type="term" value="F:fatty acid synthase activity"/>
    <property type="evidence" value="ECO:0007669"/>
    <property type="project" value="TreeGrafter"/>
</dbReference>
<comment type="caution">
    <text evidence="8">The sequence shown here is derived from an EMBL/GenBank/DDBJ whole genome shotgun (WGS) entry which is preliminary data.</text>
</comment>
<dbReference type="Proteomes" id="UP000019277">
    <property type="component" value="Unassembled WGS sequence"/>
</dbReference>
<dbReference type="SUPFAM" id="SSF52151">
    <property type="entry name" value="FabD/lysophospholipase-like"/>
    <property type="match status" value="1"/>
</dbReference>
<dbReference type="SMART" id="SM00822">
    <property type="entry name" value="PKS_KR"/>
    <property type="match status" value="1"/>
</dbReference>
<dbReference type="Gene3D" id="3.40.50.720">
    <property type="entry name" value="NAD(P)-binding Rossmann-like Domain"/>
    <property type="match status" value="1"/>
</dbReference>
<feature type="active site" description="Proton donor; for dehydratase activity" evidence="4">
    <location>
        <position position="1044"/>
    </location>
</feature>
<dbReference type="GO" id="GO:0006633">
    <property type="term" value="P:fatty acid biosynthetic process"/>
    <property type="evidence" value="ECO:0007669"/>
    <property type="project" value="InterPro"/>
</dbReference>
<dbReference type="PROSITE" id="PS50075">
    <property type="entry name" value="CARRIER"/>
    <property type="match status" value="1"/>
</dbReference>
<dbReference type="InterPro" id="IPR014031">
    <property type="entry name" value="Ketoacyl_synth_C"/>
</dbReference>
<dbReference type="InterPro" id="IPR006162">
    <property type="entry name" value="Ppantetheine_attach_site"/>
</dbReference>
<accession>W7J4S2</accession>
<evidence type="ECO:0000256" key="2">
    <source>
        <dbReference type="ARBA" id="ARBA00022553"/>
    </source>
</evidence>
<dbReference type="PROSITE" id="PS00606">
    <property type="entry name" value="KS3_1"/>
    <property type="match status" value="1"/>
</dbReference>
<feature type="region of interest" description="C-terminal hotdog fold" evidence="4">
    <location>
        <begin position="996"/>
        <end position="1120"/>
    </location>
</feature>
<dbReference type="SMART" id="SM01294">
    <property type="entry name" value="PKS_PP_betabranch"/>
    <property type="match status" value="1"/>
</dbReference>
<dbReference type="eggNOG" id="COG3321">
    <property type="taxonomic scope" value="Bacteria"/>
</dbReference>
<feature type="domain" description="PKS/mFAS DH" evidence="7">
    <location>
        <begin position="874"/>
        <end position="1120"/>
    </location>
</feature>
<dbReference type="Gene3D" id="3.10.129.110">
    <property type="entry name" value="Polyketide synthase dehydratase"/>
    <property type="match status" value="1"/>
</dbReference>
<keyword evidence="8" id="KW-0012">Acyltransferase</keyword>
<evidence type="ECO:0000259" key="7">
    <source>
        <dbReference type="PROSITE" id="PS52019"/>
    </source>
</evidence>
<keyword evidence="1" id="KW-0596">Phosphopantetheine</keyword>
<evidence type="ECO:0000313" key="8">
    <source>
        <dbReference type="EMBL" id="EWC61064.1"/>
    </source>
</evidence>
<dbReference type="PATRIC" id="fig|909613.9.peg.3636"/>
<dbReference type="Pfam" id="PF21089">
    <property type="entry name" value="PKS_DH_N"/>
    <property type="match status" value="1"/>
</dbReference>
<dbReference type="InterPro" id="IPR049900">
    <property type="entry name" value="PKS_mFAS_DH"/>
</dbReference>
<keyword evidence="9" id="KW-1185">Reference proteome</keyword>
<dbReference type="InterPro" id="IPR020806">
    <property type="entry name" value="PKS_PP-bd"/>
</dbReference>
<dbReference type="GO" id="GO:0031177">
    <property type="term" value="F:phosphopantetheine binding"/>
    <property type="evidence" value="ECO:0007669"/>
    <property type="project" value="InterPro"/>
</dbReference>
<dbReference type="InterPro" id="IPR032821">
    <property type="entry name" value="PKS_assoc"/>
</dbReference>
<dbReference type="InterPro" id="IPR050091">
    <property type="entry name" value="PKS_NRPS_Biosynth_Enz"/>
</dbReference>
<keyword evidence="3 8" id="KW-0808">Transferase</keyword>
<dbReference type="InterPro" id="IPR016039">
    <property type="entry name" value="Thiolase-like"/>
</dbReference>
<dbReference type="PANTHER" id="PTHR43775">
    <property type="entry name" value="FATTY ACID SYNTHASE"/>
    <property type="match status" value="1"/>
</dbReference>
<dbReference type="Pfam" id="PF02801">
    <property type="entry name" value="Ketoacyl-synt_C"/>
    <property type="match status" value="1"/>
</dbReference>
<dbReference type="InterPro" id="IPR001227">
    <property type="entry name" value="Ac_transferase_dom_sf"/>
</dbReference>
<dbReference type="Gene3D" id="3.40.366.10">
    <property type="entry name" value="Malonyl-Coenzyme A Acyl Carrier Protein, domain 2"/>
    <property type="match status" value="1"/>
</dbReference>
<dbReference type="InterPro" id="IPR036291">
    <property type="entry name" value="NAD(P)-bd_dom_sf"/>
</dbReference>
<dbReference type="GO" id="GO:0005737">
    <property type="term" value="C:cytoplasm"/>
    <property type="evidence" value="ECO:0007669"/>
    <property type="project" value="TreeGrafter"/>
</dbReference>
<protein>
    <submittedName>
        <fullName evidence="8">Malonyl CoA-acyl carrier protein transacylase</fullName>
        <ecNumber evidence="8">2.3.1.39</ecNumber>
    </submittedName>
</protein>
<dbReference type="GO" id="GO:0005886">
    <property type="term" value="C:plasma membrane"/>
    <property type="evidence" value="ECO:0007669"/>
    <property type="project" value="TreeGrafter"/>
</dbReference>
<dbReference type="InterPro" id="IPR009081">
    <property type="entry name" value="PP-bd_ACP"/>
</dbReference>
<dbReference type="InterPro" id="IPR018201">
    <property type="entry name" value="Ketoacyl_synth_AS"/>
</dbReference>
<dbReference type="Gene3D" id="3.30.70.3290">
    <property type="match status" value="1"/>
</dbReference>